<dbReference type="EMBL" id="CAJHIA010000017">
    <property type="protein sequence ID" value="CAD6446051.1"/>
    <property type="molecule type" value="Genomic_DNA"/>
</dbReference>
<evidence type="ECO:0000256" key="1">
    <source>
        <dbReference type="SAM" id="MobiDB-lite"/>
    </source>
</evidence>
<organism evidence="2 3">
    <name type="scientific">Sclerotinia trifoliorum</name>
    <dbReference type="NCBI Taxonomy" id="28548"/>
    <lineage>
        <taxon>Eukaryota</taxon>
        <taxon>Fungi</taxon>
        <taxon>Dikarya</taxon>
        <taxon>Ascomycota</taxon>
        <taxon>Pezizomycotina</taxon>
        <taxon>Leotiomycetes</taxon>
        <taxon>Helotiales</taxon>
        <taxon>Sclerotiniaceae</taxon>
        <taxon>Sclerotinia</taxon>
    </lineage>
</organism>
<reference evidence="2" key="1">
    <citation type="submission" date="2020-10" db="EMBL/GenBank/DDBJ databases">
        <authorList>
            <person name="Kusch S."/>
        </authorList>
    </citation>
    <scope>NUCLEOTIDE SEQUENCE</scope>
    <source>
        <strain evidence="2">SwB9</strain>
    </source>
</reference>
<proteinExistence type="predicted"/>
<comment type="caution">
    <text evidence="2">The sequence shown here is derived from an EMBL/GenBank/DDBJ whole genome shotgun (WGS) entry which is preliminary data.</text>
</comment>
<feature type="compositionally biased region" description="Basic and acidic residues" evidence="1">
    <location>
        <begin position="38"/>
        <end position="55"/>
    </location>
</feature>
<evidence type="ECO:0000313" key="3">
    <source>
        <dbReference type="Proteomes" id="UP000624404"/>
    </source>
</evidence>
<protein>
    <submittedName>
        <fullName evidence="2">3e1c56e7-0199-46ee-84ef-8adbc93063be-CDS</fullName>
    </submittedName>
</protein>
<gene>
    <name evidence="2" type="ORF">SCLTRI_LOCUS6044</name>
</gene>
<name>A0A8H2ZRM2_9HELO</name>
<feature type="region of interest" description="Disordered" evidence="1">
    <location>
        <begin position="1"/>
        <end position="68"/>
    </location>
</feature>
<dbReference type="Proteomes" id="UP000624404">
    <property type="component" value="Unassembled WGS sequence"/>
</dbReference>
<dbReference type="AlphaFoldDB" id="A0A8H2ZRM2"/>
<keyword evidence="3" id="KW-1185">Reference proteome</keyword>
<accession>A0A8H2ZRM2</accession>
<evidence type="ECO:0000313" key="2">
    <source>
        <dbReference type="EMBL" id="CAD6446051.1"/>
    </source>
</evidence>
<dbReference type="OrthoDB" id="3550512at2759"/>
<sequence length="174" mass="19985">MAEVKGSRINTKKRAKNKTSRESQQDIPEYSDPLIPKSSHELEGQRPNRDYDSLIDKGTNGAGKVEPKKLEYTLKETDDEREQGFSDWGMQVSQDELKTRFRDAVKRSTLRKIESLVIKNEQLNCEVRRLRGTMNDVQVLLEKVESGGLDVRDKDTWLEACRNLLKSSSAQPFK</sequence>